<evidence type="ECO:0000256" key="1">
    <source>
        <dbReference type="ARBA" id="ARBA00022475"/>
    </source>
</evidence>
<keyword evidence="1 7" id="KW-1003">Cell membrane</keyword>
<name>A0A929RWS2_9BACT</name>
<feature type="site" description="Important for catalytic activity" evidence="7">
    <location>
        <position position="211"/>
    </location>
</feature>
<keyword evidence="2 7" id="KW-0812">Transmembrane</keyword>
<dbReference type="InterPro" id="IPR003770">
    <property type="entry name" value="MLTG-like"/>
</dbReference>
<dbReference type="EMBL" id="JABZGR010000021">
    <property type="protein sequence ID" value="MBF0970743.1"/>
    <property type="molecule type" value="Genomic_DNA"/>
</dbReference>
<dbReference type="RefSeq" id="WP_303764374.1">
    <property type="nucleotide sequence ID" value="NZ_JABZGR010000021.1"/>
</dbReference>
<dbReference type="Gene3D" id="3.30.160.60">
    <property type="entry name" value="Classic Zinc Finger"/>
    <property type="match status" value="1"/>
</dbReference>
<dbReference type="GO" id="GO:0008932">
    <property type="term" value="F:lytic endotransglycosylase activity"/>
    <property type="evidence" value="ECO:0007669"/>
    <property type="project" value="UniProtKB-UniRule"/>
</dbReference>
<comment type="subcellular location">
    <subcellularLocation>
        <location evidence="7">Cell membrane</location>
        <topology evidence="7">Single-pass membrane protein</topology>
    </subcellularLocation>
</comment>
<dbReference type="Pfam" id="PF02618">
    <property type="entry name" value="YceG"/>
    <property type="match status" value="1"/>
</dbReference>
<evidence type="ECO:0000256" key="2">
    <source>
        <dbReference type="ARBA" id="ARBA00022692"/>
    </source>
</evidence>
<dbReference type="PANTHER" id="PTHR30518">
    <property type="entry name" value="ENDOLYTIC MUREIN TRANSGLYCOSYLASE"/>
    <property type="match status" value="1"/>
</dbReference>
<comment type="caution">
    <text evidence="8">The sequence shown here is derived from an EMBL/GenBank/DDBJ whole genome shotgun (WGS) entry which is preliminary data.</text>
</comment>
<dbReference type="NCBIfam" id="TIGR00247">
    <property type="entry name" value="endolytic transglycosylase MltG"/>
    <property type="match status" value="1"/>
</dbReference>
<dbReference type="GO" id="GO:0009252">
    <property type="term" value="P:peptidoglycan biosynthetic process"/>
    <property type="evidence" value="ECO:0007669"/>
    <property type="project" value="UniProtKB-UniRule"/>
</dbReference>
<sequence length="335" mass="37971">MKRNYRYIILSILIGIVVIAYWMLFADFSLKKDAYVYVDADDTADSVYVKLDRVAAPGHFLGFKALSAVMGYRKHIRHGRYTLTGVGTLQLFRNMRNGKQGPVAFVVPIVRTSNDLAGKLGQSFETDSATFARAFHDPAFCAKYGVDTATIIALFIPNTYELYWSTTPEQLMTRMKKEYDNYWTTKRKALAKKNGLTPLQVMTLASIVEQETNDNKEKPMVAGMYLNRYKKGMRLQADPTVKYATGKFYLHRIAGDILFTDSPYNTYKYAGFPPGPICIPSIASIKSVLNYAHHNYFYMCAKEDFSGSHNFAETYEEHQVNAKKYAAALNARGIK</sequence>
<evidence type="ECO:0000313" key="9">
    <source>
        <dbReference type="Proteomes" id="UP000704068"/>
    </source>
</evidence>
<evidence type="ECO:0000256" key="7">
    <source>
        <dbReference type="HAMAP-Rule" id="MF_02065"/>
    </source>
</evidence>
<keyword evidence="3 7" id="KW-1133">Transmembrane helix</keyword>
<comment type="catalytic activity">
    <reaction evidence="7">
        <text>a peptidoglycan chain = a peptidoglycan chain with N-acetyl-1,6-anhydromuramyl-[peptide] at the reducing end + a peptidoglycan chain with N-acetylglucosamine at the non-reducing end.</text>
        <dbReference type="EC" id="4.2.2.29"/>
    </reaction>
</comment>
<keyword evidence="6 7" id="KW-0961">Cell wall biogenesis/degradation</keyword>
<evidence type="ECO:0000256" key="6">
    <source>
        <dbReference type="ARBA" id="ARBA00023316"/>
    </source>
</evidence>
<protein>
    <recommendedName>
        <fullName evidence="7">Endolytic murein transglycosylase</fullName>
        <ecNumber evidence="7">4.2.2.29</ecNumber>
    </recommendedName>
    <alternativeName>
        <fullName evidence="7">Peptidoglycan lytic transglycosylase</fullName>
    </alternativeName>
    <alternativeName>
        <fullName evidence="7">Peptidoglycan polymerization terminase</fullName>
    </alternativeName>
</protein>
<evidence type="ECO:0000313" key="8">
    <source>
        <dbReference type="EMBL" id="MBF0970743.1"/>
    </source>
</evidence>
<accession>A0A929RWS2</accession>
<dbReference type="GO" id="GO:0005886">
    <property type="term" value="C:plasma membrane"/>
    <property type="evidence" value="ECO:0007669"/>
    <property type="project" value="UniProtKB-SubCell"/>
</dbReference>
<dbReference type="AlphaFoldDB" id="A0A929RWS2"/>
<feature type="transmembrane region" description="Helical" evidence="7">
    <location>
        <begin position="7"/>
        <end position="25"/>
    </location>
</feature>
<dbReference type="GO" id="GO:0071555">
    <property type="term" value="P:cell wall organization"/>
    <property type="evidence" value="ECO:0007669"/>
    <property type="project" value="UniProtKB-KW"/>
</dbReference>
<gene>
    <name evidence="7 8" type="primary">mltG</name>
    <name evidence="8" type="ORF">HXK21_06850</name>
</gene>
<reference evidence="8" key="1">
    <citation type="submission" date="2020-04" db="EMBL/GenBank/DDBJ databases">
        <title>Deep metagenomics examines the oral microbiome during advanced dental caries in children, revealing novel taxa and co-occurrences with host molecules.</title>
        <authorList>
            <person name="Baker J.L."/>
            <person name="Morton J.T."/>
            <person name="Dinis M."/>
            <person name="Alvarez R."/>
            <person name="Tran N.C."/>
            <person name="Knight R."/>
            <person name="Edlund A."/>
        </authorList>
    </citation>
    <scope>NUCLEOTIDE SEQUENCE</scope>
    <source>
        <strain evidence="8">JCVI_34_bin.1</strain>
    </source>
</reference>
<organism evidence="8 9">
    <name type="scientific">Alloprevotella tannerae</name>
    <dbReference type="NCBI Taxonomy" id="76122"/>
    <lineage>
        <taxon>Bacteria</taxon>
        <taxon>Pseudomonadati</taxon>
        <taxon>Bacteroidota</taxon>
        <taxon>Bacteroidia</taxon>
        <taxon>Bacteroidales</taxon>
        <taxon>Prevotellaceae</taxon>
        <taxon>Alloprevotella</taxon>
    </lineage>
</organism>
<comment type="similarity">
    <text evidence="7">Belongs to the transglycosylase MltG family.</text>
</comment>
<dbReference type="HAMAP" id="MF_02065">
    <property type="entry name" value="MltG"/>
    <property type="match status" value="1"/>
</dbReference>
<dbReference type="CDD" id="cd08010">
    <property type="entry name" value="MltG_like"/>
    <property type="match status" value="1"/>
</dbReference>
<keyword evidence="5 7" id="KW-0456">Lyase</keyword>
<dbReference type="EC" id="4.2.2.29" evidence="7"/>
<comment type="function">
    <text evidence="7">Functions as a peptidoglycan terminase that cleaves nascent peptidoglycan strands endolytically to terminate their elongation.</text>
</comment>
<keyword evidence="4 7" id="KW-0472">Membrane</keyword>
<evidence type="ECO:0000256" key="4">
    <source>
        <dbReference type="ARBA" id="ARBA00023136"/>
    </source>
</evidence>
<dbReference type="Proteomes" id="UP000704068">
    <property type="component" value="Unassembled WGS sequence"/>
</dbReference>
<proteinExistence type="inferred from homology"/>
<evidence type="ECO:0000256" key="5">
    <source>
        <dbReference type="ARBA" id="ARBA00023239"/>
    </source>
</evidence>
<evidence type="ECO:0000256" key="3">
    <source>
        <dbReference type="ARBA" id="ARBA00022989"/>
    </source>
</evidence>
<dbReference type="PANTHER" id="PTHR30518:SF2">
    <property type="entry name" value="ENDOLYTIC MUREIN TRANSGLYCOSYLASE"/>
    <property type="match status" value="1"/>
</dbReference>